<dbReference type="GO" id="GO:0005886">
    <property type="term" value="C:plasma membrane"/>
    <property type="evidence" value="ECO:0007669"/>
    <property type="project" value="UniProtKB-SubCell"/>
</dbReference>
<keyword evidence="7" id="KW-0675">Receptor</keyword>
<evidence type="ECO:0000256" key="8">
    <source>
        <dbReference type="ARBA" id="ARBA00023224"/>
    </source>
</evidence>
<evidence type="ECO:0000256" key="10">
    <source>
        <dbReference type="SAM" id="Phobius"/>
    </source>
</evidence>
<feature type="compositionally biased region" description="Basic and acidic residues" evidence="9">
    <location>
        <begin position="186"/>
        <end position="197"/>
    </location>
</feature>
<evidence type="ECO:0000256" key="5">
    <source>
        <dbReference type="ARBA" id="ARBA00023040"/>
    </source>
</evidence>
<evidence type="ECO:0000256" key="7">
    <source>
        <dbReference type="ARBA" id="ARBA00023170"/>
    </source>
</evidence>
<keyword evidence="13" id="KW-1185">Reference proteome</keyword>
<comment type="subcellular location">
    <subcellularLocation>
        <location evidence="1">Cell membrane</location>
        <topology evidence="1">Multi-pass membrane protein</topology>
    </subcellularLocation>
</comment>
<feature type="transmembrane region" description="Helical" evidence="10">
    <location>
        <begin position="330"/>
        <end position="349"/>
    </location>
</feature>
<accession>A0A2T7PFC0</accession>
<keyword evidence="5" id="KW-0297">G-protein coupled receptor</keyword>
<dbReference type="Proteomes" id="UP000245119">
    <property type="component" value="Linkage Group LG4"/>
</dbReference>
<sequence>MPRDLVTFTLASPRTLGIHSPDALCRVVTYAGFLLHFSSGIILVAIAASRYSKVTGSSMRGIGKLTRFVNTYRGARLTSVAVVVISSILTVPSLLLYKNNPDTPCFLQVQNQSSFPVSVSNCYLECALNTQSSHKVFAMIFLIFSLVVFSCIFVSLISLYLAVGYHLRELEKGQQPCSAHNPEALRNSRTDQQKSVEEETPSVSTEETDTTVHSSCTKRGYKSHQSTAEDGILHFPVAYNFNIISSAPPKPSEDIEKKECKSNMLDSFLPSVRDAKLKMTKTKKKTLMMMIITVIFILSYLPFLSLSIANQVTGGLCSKMSPDWLMTAEVFWRSFYISNAANPIVYGFCNPTFRKVLWKTLSWRAQII</sequence>
<dbReference type="PANTHER" id="PTHR24228">
    <property type="entry name" value="B2 BRADYKININ RECEPTOR/ANGIOTENSIN II RECEPTOR"/>
    <property type="match status" value="1"/>
</dbReference>
<proteinExistence type="predicted"/>
<evidence type="ECO:0000256" key="2">
    <source>
        <dbReference type="ARBA" id="ARBA00022475"/>
    </source>
</evidence>
<keyword evidence="8" id="KW-0807">Transducer</keyword>
<keyword evidence="4 10" id="KW-1133">Transmembrane helix</keyword>
<dbReference type="PRINTS" id="PR00237">
    <property type="entry name" value="GPCRRHODOPSN"/>
</dbReference>
<name>A0A2T7PFC0_POMCA</name>
<dbReference type="InterPro" id="IPR000276">
    <property type="entry name" value="GPCR_Rhodpsn"/>
</dbReference>
<dbReference type="PANTHER" id="PTHR24228:SF59">
    <property type="entry name" value="NEUROPEPTIDE RECEPTOR 15"/>
    <property type="match status" value="1"/>
</dbReference>
<keyword evidence="2" id="KW-1003">Cell membrane</keyword>
<evidence type="ECO:0000313" key="13">
    <source>
        <dbReference type="Proteomes" id="UP000245119"/>
    </source>
</evidence>
<dbReference type="Gene3D" id="1.20.1070.10">
    <property type="entry name" value="Rhodopsin 7-helix transmembrane proteins"/>
    <property type="match status" value="1"/>
</dbReference>
<comment type="caution">
    <text evidence="12">The sequence shown here is derived from an EMBL/GenBank/DDBJ whole genome shotgun (WGS) entry which is preliminary data.</text>
</comment>
<dbReference type="Pfam" id="PF00001">
    <property type="entry name" value="7tm_1"/>
    <property type="match status" value="1"/>
</dbReference>
<organism evidence="12 13">
    <name type="scientific">Pomacea canaliculata</name>
    <name type="common">Golden apple snail</name>
    <dbReference type="NCBI Taxonomy" id="400727"/>
    <lineage>
        <taxon>Eukaryota</taxon>
        <taxon>Metazoa</taxon>
        <taxon>Spiralia</taxon>
        <taxon>Lophotrochozoa</taxon>
        <taxon>Mollusca</taxon>
        <taxon>Gastropoda</taxon>
        <taxon>Caenogastropoda</taxon>
        <taxon>Architaenioglossa</taxon>
        <taxon>Ampullarioidea</taxon>
        <taxon>Ampullariidae</taxon>
        <taxon>Pomacea</taxon>
    </lineage>
</organism>
<evidence type="ECO:0000256" key="9">
    <source>
        <dbReference type="SAM" id="MobiDB-lite"/>
    </source>
</evidence>
<feature type="region of interest" description="Disordered" evidence="9">
    <location>
        <begin position="176"/>
        <end position="222"/>
    </location>
</feature>
<dbReference type="OrthoDB" id="6103348at2759"/>
<feature type="transmembrane region" description="Helical" evidence="10">
    <location>
        <begin position="286"/>
        <end position="310"/>
    </location>
</feature>
<feature type="transmembrane region" description="Helical" evidence="10">
    <location>
        <begin position="27"/>
        <end position="49"/>
    </location>
</feature>
<keyword evidence="6 10" id="KW-0472">Membrane</keyword>
<evidence type="ECO:0000256" key="4">
    <source>
        <dbReference type="ARBA" id="ARBA00022989"/>
    </source>
</evidence>
<feature type="transmembrane region" description="Helical" evidence="10">
    <location>
        <begin position="137"/>
        <end position="163"/>
    </location>
</feature>
<reference evidence="12 13" key="1">
    <citation type="submission" date="2018-04" db="EMBL/GenBank/DDBJ databases">
        <title>The genome of golden apple snail Pomacea canaliculata provides insight into stress tolerance and invasive adaptation.</title>
        <authorList>
            <person name="Liu C."/>
            <person name="Liu B."/>
            <person name="Ren Y."/>
            <person name="Zhang Y."/>
            <person name="Wang H."/>
            <person name="Li S."/>
            <person name="Jiang F."/>
            <person name="Yin L."/>
            <person name="Zhang G."/>
            <person name="Qian W."/>
            <person name="Fan W."/>
        </authorList>
    </citation>
    <scope>NUCLEOTIDE SEQUENCE [LARGE SCALE GENOMIC DNA]</scope>
    <source>
        <strain evidence="12">SZHN2017</strain>
        <tissue evidence="12">Muscle</tissue>
    </source>
</reference>
<feature type="compositionally biased region" description="Low complexity" evidence="9">
    <location>
        <begin position="201"/>
        <end position="215"/>
    </location>
</feature>
<protein>
    <recommendedName>
        <fullName evidence="11">G-protein coupled receptors family 1 profile domain-containing protein</fullName>
    </recommendedName>
</protein>
<feature type="domain" description="G-protein coupled receptors family 1 profile" evidence="11">
    <location>
        <begin position="1"/>
        <end position="346"/>
    </location>
</feature>
<dbReference type="PROSITE" id="PS50262">
    <property type="entry name" value="G_PROTEIN_RECEP_F1_2"/>
    <property type="match status" value="1"/>
</dbReference>
<dbReference type="SUPFAM" id="SSF81321">
    <property type="entry name" value="Family A G protein-coupled receptor-like"/>
    <property type="match status" value="1"/>
</dbReference>
<evidence type="ECO:0000313" key="12">
    <source>
        <dbReference type="EMBL" id="PVD32119.1"/>
    </source>
</evidence>
<dbReference type="EMBL" id="PZQS01000004">
    <property type="protein sequence ID" value="PVD32119.1"/>
    <property type="molecule type" value="Genomic_DNA"/>
</dbReference>
<dbReference type="AlphaFoldDB" id="A0A2T7PFC0"/>
<evidence type="ECO:0000256" key="6">
    <source>
        <dbReference type="ARBA" id="ARBA00023136"/>
    </source>
</evidence>
<keyword evidence="3 10" id="KW-0812">Transmembrane</keyword>
<gene>
    <name evidence="12" type="ORF">C0Q70_07547</name>
</gene>
<dbReference type="GO" id="GO:0004930">
    <property type="term" value="F:G protein-coupled receptor activity"/>
    <property type="evidence" value="ECO:0007669"/>
    <property type="project" value="UniProtKB-KW"/>
</dbReference>
<dbReference type="InterPro" id="IPR017452">
    <property type="entry name" value="GPCR_Rhodpsn_7TM"/>
</dbReference>
<evidence type="ECO:0000256" key="1">
    <source>
        <dbReference type="ARBA" id="ARBA00004651"/>
    </source>
</evidence>
<evidence type="ECO:0000256" key="3">
    <source>
        <dbReference type="ARBA" id="ARBA00022692"/>
    </source>
</evidence>
<evidence type="ECO:0000259" key="11">
    <source>
        <dbReference type="PROSITE" id="PS50262"/>
    </source>
</evidence>
<feature type="transmembrane region" description="Helical" evidence="10">
    <location>
        <begin position="77"/>
        <end position="97"/>
    </location>
</feature>